<name>A0A3P6RYZ5_CYLGO</name>
<feature type="compositionally biased region" description="Low complexity" evidence="1">
    <location>
        <begin position="112"/>
        <end position="126"/>
    </location>
</feature>
<accession>A0A3P6RYZ5</accession>
<proteinExistence type="predicted"/>
<protein>
    <submittedName>
        <fullName evidence="2">Uncharacterized protein</fullName>
    </submittedName>
</protein>
<dbReference type="AlphaFoldDB" id="A0A3P6RYZ5"/>
<dbReference type="OrthoDB" id="1034557at2759"/>
<feature type="region of interest" description="Disordered" evidence="1">
    <location>
        <begin position="86"/>
        <end position="126"/>
    </location>
</feature>
<evidence type="ECO:0000313" key="2">
    <source>
        <dbReference type="EMBL" id="VDK48401.1"/>
    </source>
</evidence>
<gene>
    <name evidence="2" type="ORF">CGOC_LOCUS1266</name>
</gene>
<evidence type="ECO:0000256" key="1">
    <source>
        <dbReference type="SAM" id="MobiDB-lite"/>
    </source>
</evidence>
<organism evidence="2 3">
    <name type="scientific">Cylicostephanus goldi</name>
    <name type="common">Nematode worm</name>
    <dbReference type="NCBI Taxonomy" id="71465"/>
    <lineage>
        <taxon>Eukaryota</taxon>
        <taxon>Metazoa</taxon>
        <taxon>Ecdysozoa</taxon>
        <taxon>Nematoda</taxon>
        <taxon>Chromadorea</taxon>
        <taxon>Rhabditida</taxon>
        <taxon>Rhabditina</taxon>
        <taxon>Rhabditomorpha</taxon>
        <taxon>Strongyloidea</taxon>
        <taxon>Strongylidae</taxon>
        <taxon>Cylicostephanus</taxon>
    </lineage>
</organism>
<keyword evidence="3" id="KW-1185">Reference proteome</keyword>
<sequence length="213" mass="23371">MGQPNSYAHKIVDCKLFDDLPNDAFRVPDVEKVAAVAKREAGVREMAYCQVPAFQHDLEKIVEEIRNGGYPLTAFAPLAHPPLKSTVPSSRVPATASTVEEPSTSSLTNTQSHAAETSDAAAAAPAAAEESVSHSLHFSELTIWLQLEDMMNRQLTTEFSNDEDPLVITHDLVKHGFICEVSSTLLRLHHLLVDIVLNDCDRKKRLTALTMEG</sequence>
<dbReference type="EMBL" id="UYRV01002280">
    <property type="protein sequence ID" value="VDK48401.1"/>
    <property type="molecule type" value="Genomic_DNA"/>
</dbReference>
<dbReference type="Proteomes" id="UP000271889">
    <property type="component" value="Unassembled WGS sequence"/>
</dbReference>
<feature type="compositionally biased region" description="Polar residues" evidence="1">
    <location>
        <begin position="95"/>
        <end position="111"/>
    </location>
</feature>
<reference evidence="2 3" key="1">
    <citation type="submission" date="2018-11" db="EMBL/GenBank/DDBJ databases">
        <authorList>
            <consortium name="Pathogen Informatics"/>
        </authorList>
    </citation>
    <scope>NUCLEOTIDE SEQUENCE [LARGE SCALE GENOMIC DNA]</scope>
</reference>
<evidence type="ECO:0000313" key="3">
    <source>
        <dbReference type="Proteomes" id="UP000271889"/>
    </source>
</evidence>